<comment type="caution">
    <text evidence="2">The sequence shown here is derived from an EMBL/GenBank/DDBJ whole genome shotgun (WGS) entry which is preliminary data.</text>
</comment>
<dbReference type="EMBL" id="BPLR01000293">
    <property type="protein sequence ID" value="GIY93688.1"/>
    <property type="molecule type" value="Genomic_DNA"/>
</dbReference>
<proteinExistence type="predicted"/>
<dbReference type="AlphaFoldDB" id="A0AAV4XG93"/>
<feature type="region of interest" description="Disordered" evidence="1">
    <location>
        <begin position="120"/>
        <end position="149"/>
    </location>
</feature>
<evidence type="ECO:0000256" key="1">
    <source>
        <dbReference type="SAM" id="MobiDB-lite"/>
    </source>
</evidence>
<feature type="compositionally biased region" description="Low complexity" evidence="1">
    <location>
        <begin position="136"/>
        <end position="149"/>
    </location>
</feature>
<keyword evidence="3" id="KW-1185">Reference proteome</keyword>
<organism evidence="2 3">
    <name type="scientific">Caerostris extrusa</name>
    <name type="common">Bark spider</name>
    <name type="synonym">Caerostris bankana</name>
    <dbReference type="NCBI Taxonomy" id="172846"/>
    <lineage>
        <taxon>Eukaryota</taxon>
        <taxon>Metazoa</taxon>
        <taxon>Ecdysozoa</taxon>
        <taxon>Arthropoda</taxon>
        <taxon>Chelicerata</taxon>
        <taxon>Arachnida</taxon>
        <taxon>Araneae</taxon>
        <taxon>Araneomorphae</taxon>
        <taxon>Entelegynae</taxon>
        <taxon>Araneoidea</taxon>
        <taxon>Araneidae</taxon>
        <taxon>Caerostris</taxon>
    </lineage>
</organism>
<evidence type="ECO:0000313" key="3">
    <source>
        <dbReference type="Proteomes" id="UP001054945"/>
    </source>
</evidence>
<evidence type="ECO:0000313" key="2">
    <source>
        <dbReference type="EMBL" id="GIY93688.1"/>
    </source>
</evidence>
<accession>A0AAV4XG93</accession>
<feature type="compositionally biased region" description="Basic and acidic residues" evidence="1">
    <location>
        <begin position="73"/>
        <end position="92"/>
    </location>
</feature>
<gene>
    <name evidence="2" type="ORF">CEXT_11161</name>
</gene>
<name>A0AAV4XG93_CAEEX</name>
<feature type="region of interest" description="Disordered" evidence="1">
    <location>
        <begin position="73"/>
        <end position="97"/>
    </location>
</feature>
<reference evidence="2 3" key="1">
    <citation type="submission" date="2021-06" db="EMBL/GenBank/DDBJ databases">
        <title>Caerostris extrusa draft genome.</title>
        <authorList>
            <person name="Kono N."/>
            <person name="Arakawa K."/>
        </authorList>
    </citation>
    <scope>NUCLEOTIDE SEQUENCE [LARGE SCALE GENOMIC DNA]</scope>
</reference>
<dbReference type="Proteomes" id="UP001054945">
    <property type="component" value="Unassembled WGS sequence"/>
</dbReference>
<sequence>MNKKRQRKLKRIQDTKKNISHRFLSCQNHLRHCHTYQGFFFPQTLEKKGKENSTPKALKQSFKNSGVCGVAFDRKHFPSSTKNDRGRRNESKTKHRKNAKIIRNIFVRLTDLECPLGKGSTNLCDDCPPPNPRPPSSSKRFLGSSSRPP</sequence>
<protein>
    <submittedName>
        <fullName evidence="2">Uncharacterized protein</fullName>
    </submittedName>
</protein>